<evidence type="ECO:0000256" key="3">
    <source>
        <dbReference type="ARBA" id="ARBA00023136"/>
    </source>
</evidence>
<dbReference type="InterPro" id="IPR011250">
    <property type="entry name" value="OMP/PagP_B-barrel"/>
</dbReference>
<dbReference type="InterPro" id="IPR027385">
    <property type="entry name" value="Beta-barrel_OMP"/>
</dbReference>
<accession>A0A0H3LTQ5</accession>
<proteinExistence type="inferred from homology"/>
<dbReference type="SUPFAM" id="SSF56925">
    <property type="entry name" value="OMPA-like"/>
    <property type="match status" value="1"/>
</dbReference>
<keyword evidence="3" id="KW-0472">Membrane</keyword>
<evidence type="ECO:0000256" key="1">
    <source>
        <dbReference type="ARBA" id="ARBA00004442"/>
    </source>
</evidence>
<evidence type="ECO:0000256" key="6">
    <source>
        <dbReference type="SAM" id="MobiDB-lite"/>
    </source>
</evidence>
<name>A0A0H3LTQ5_BARQU</name>
<evidence type="ECO:0000259" key="8">
    <source>
        <dbReference type="Pfam" id="PF13505"/>
    </source>
</evidence>
<dbReference type="KEGG" id="bqu:BQ04010"/>
<keyword evidence="2 7" id="KW-0732">Signal</keyword>
<evidence type="ECO:0000313" key="9">
    <source>
        <dbReference type="EMBL" id="CAF25900.1"/>
    </source>
</evidence>
<dbReference type="GO" id="GO:0009279">
    <property type="term" value="C:cell outer membrane"/>
    <property type="evidence" value="ECO:0007669"/>
    <property type="project" value="UniProtKB-SubCell"/>
</dbReference>
<dbReference type="PANTHER" id="PTHR34001">
    <property type="entry name" value="BLL7405 PROTEIN"/>
    <property type="match status" value="1"/>
</dbReference>
<evidence type="ECO:0000313" key="10">
    <source>
        <dbReference type="Proteomes" id="UP000000597"/>
    </source>
</evidence>
<dbReference type="eggNOG" id="COG3637">
    <property type="taxonomic scope" value="Bacteria"/>
</dbReference>
<gene>
    <name evidence="9" type="primary">hbpD</name>
    <name evidence="9" type="ordered locus">BQ04010</name>
</gene>
<dbReference type="HOGENOM" id="CLU_037100_4_2_5"/>
<sequence length="294" mass="32733">MAKKYLITTSIFSLISISVAQAADVIIPEQPESVVAVPAFSWTGFYLGGQIGNFSSKVDLNYLRDLRDQEVGKWASVKKELLPKPSGFVGGIYGGFNFDFGKGFVIGVDTDVIWSNKKESKNFNEPMKRRPEILSEEQAGTSKSGIEIPGTEFPGGVEFPDPVPGPERPPFEYDRIIQATLKQKWSGATRVRVGFSGERLMPYIAGGVAYTQIQNTFVAPPNFVVIDFSRFLHDEKKTFVGYTLGGGVDFAMTDNVIMRAEYRYSDFGKKKFGQDRVEIGYKTNDFRVGVAYKF</sequence>
<dbReference type="InterPro" id="IPR051692">
    <property type="entry name" value="OMP-like"/>
</dbReference>
<dbReference type="PANTHER" id="PTHR34001:SF3">
    <property type="entry name" value="BLL7405 PROTEIN"/>
    <property type="match status" value="1"/>
</dbReference>
<comment type="similarity">
    <text evidence="5">Belongs to the Omp25/RopB family.</text>
</comment>
<dbReference type="OrthoDB" id="9815357at2"/>
<evidence type="ECO:0000256" key="2">
    <source>
        <dbReference type="ARBA" id="ARBA00022729"/>
    </source>
</evidence>
<dbReference type="EMBL" id="BX897700">
    <property type="protein sequence ID" value="CAF25900.1"/>
    <property type="molecule type" value="Genomic_DNA"/>
</dbReference>
<feature type="region of interest" description="Disordered" evidence="6">
    <location>
        <begin position="135"/>
        <end position="157"/>
    </location>
</feature>
<dbReference type="Gene3D" id="2.40.160.20">
    <property type="match status" value="1"/>
</dbReference>
<comment type="subcellular location">
    <subcellularLocation>
        <location evidence="1">Cell outer membrane</location>
    </subcellularLocation>
</comment>
<protein>
    <submittedName>
        <fullName evidence="9">Hemin binding protein d</fullName>
    </submittedName>
</protein>
<feature type="domain" description="Outer membrane protein beta-barrel" evidence="8">
    <location>
        <begin position="188"/>
        <end position="294"/>
    </location>
</feature>
<dbReference type="Proteomes" id="UP000000597">
    <property type="component" value="Chromosome"/>
</dbReference>
<evidence type="ECO:0000256" key="5">
    <source>
        <dbReference type="ARBA" id="ARBA00038306"/>
    </source>
</evidence>
<evidence type="ECO:0000256" key="4">
    <source>
        <dbReference type="ARBA" id="ARBA00023237"/>
    </source>
</evidence>
<keyword evidence="4" id="KW-0998">Cell outer membrane</keyword>
<dbReference type="AlphaFoldDB" id="A0A0H3LTQ5"/>
<reference evidence="9 10" key="1">
    <citation type="journal article" date="2004" name="Proc. Natl. Acad. Sci. U.S.A.">
        <title>The louse-borne human pathogen Bartonella quintana is a genomic derivative of the zoonotic agent Bartonella henselae.</title>
        <authorList>
            <person name="Alsmark U.C.M."/>
            <person name="Frank A.C."/>
            <person name="Karlberg E.O."/>
            <person name="Legault B.-A."/>
            <person name="Ardell D.H."/>
            <person name="Canbaeck B."/>
            <person name="Eriksson A.-S."/>
            <person name="Naeslund A.K."/>
            <person name="Handley S.A."/>
            <person name="Huvet M."/>
            <person name="La Scola B."/>
            <person name="Holmberg M."/>
            <person name="Andersson S.G.E."/>
        </authorList>
    </citation>
    <scope>NUCLEOTIDE SEQUENCE [LARGE SCALE GENOMIC DNA]</scope>
    <source>
        <strain evidence="9 10">Toulouse</strain>
    </source>
</reference>
<dbReference type="RefSeq" id="WP_011179189.1">
    <property type="nucleotide sequence ID" value="NC_005955.1"/>
</dbReference>
<organism evidence="9 10">
    <name type="scientific">Bartonella quintana (strain Toulouse)</name>
    <name type="common">Rochalimaea quintana</name>
    <dbReference type="NCBI Taxonomy" id="283165"/>
    <lineage>
        <taxon>Bacteria</taxon>
        <taxon>Pseudomonadati</taxon>
        <taxon>Pseudomonadota</taxon>
        <taxon>Alphaproteobacteria</taxon>
        <taxon>Hyphomicrobiales</taxon>
        <taxon>Bartonellaceae</taxon>
        <taxon>Bartonella</taxon>
    </lineage>
</organism>
<feature type="chain" id="PRO_5002615021" evidence="7">
    <location>
        <begin position="23"/>
        <end position="294"/>
    </location>
</feature>
<evidence type="ECO:0000256" key="7">
    <source>
        <dbReference type="SAM" id="SignalP"/>
    </source>
</evidence>
<dbReference type="Pfam" id="PF13505">
    <property type="entry name" value="OMP_b-brl"/>
    <property type="match status" value="1"/>
</dbReference>
<feature type="signal peptide" evidence="7">
    <location>
        <begin position="1"/>
        <end position="22"/>
    </location>
</feature>